<dbReference type="RefSeq" id="WP_146790082.1">
    <property type="nucleotide sequence ID" value="NZ_BAABIO010000003.1"/>
</dbReference>
<name>A0A5B8UNS4_9BACT</name>
<dbReference type="SUPFAM" id="SSF53649">
    <property type="entry name" value="Alkaline phosphatase-like"/>
    <property type="match status" value="1"/>
</dbReference>
<proteinExistence type="predicted"/>
<dbReference type="OrthoDB" id="9791578at2"/>
<dbReference type="InterPro" id="IPR002591">
    <property type="entry name" value="Phosphodiest/P_Trfase"/>
</dbReference>
<evidence type="ECO:0000313" key="1">
    <source>
        <dbReference type="EMBL" id="QEC57595.1"/>
    </source>
</evidence>
<dbReference type="KEGG" id="fgg:FSB75_17350"/>
<dbReference type="AlphaFoldDB" id="A0A5B8UNS4"/>
<accession>A0A5B8UNS4</accession>
<reference evidence="1 2" key="1">
    <citation type="journal article" date="2015" name="Int. J. Syst. Evol. Microbiol.">
        <title>Flavisolibacter ginsenosidimutans sp. nov., with ginsenoside-converting activity isolated from soil used for cultivating ginseng.</title>
        <authorList>
            <person name="Zhao Y."/>
            <person name="Liu Q."/>
            <person name="Kang M.S."/>
            <person name="Jin F."/>
            <person name="Yu H."/>
            <person name="Im W.T."/>
        </authorList>
    </citation>
    <scope>NUCLEOTIDE SEQUENCE [LARGE SCALE GENOMIC DNA]</scope>
    <source>
        <strain evidence="1 2">Gsoil 636</strain>
    </source>
</reference>
<dbReference type="Pfam" id="PF01663">
    <property type="entry name" value="Phosphodiest"/>
    <property type="match status" value="1"/>
</dbReference>
<sequence>MKTLVAMIVLMFSSLSVRTNEYTVRSLNAENKIFIITLDGFRWQEIFGGADSALLNNSAYTSNAAVLNELYGGQTTEERRKKLMPFLWNIVAQQGEIYGNRKKGSFMNVANPFALSYPGYNELLTGSVDISIFNNGKTPNHNSTLLDALNATATYRGKVAAFASWDAFPFILNKEKSSVFINSGFDELTKSNLSATEALINSMQNEADDQKTTRYDELTYLACREYIQKKRPAVVFLSFGGTDEAAHQKKYDQYLQQAANADRMIGELWQYLQTLPEYKDKTTFLITTDHGRGASTGNWYTHGILVDGSSQTWMALLGPAIPQLGERRASRQLYLKNVKELAMKILAQP</sequence>
<keyword evidence="2" id="KW-1185">Reference proteome</keyword>
<protein>
    <submittedName>
        <fullName evidence="1">LTA synthase family protein</fullName>
    </submittedName>
</protein>
<dbReference type="Proteomes" id="UP000321204">
    <property type="component" value="Chromosome"/>
</dbReference>
<gene>
    <name evidence="1" type="ORF">FSB75_17350</name>
</gene>
<dbReference type="Gene3D" id="3.40.720.10">
    <property type="entry name" value="Alkaline Phosphatase, subunit A"/>
    <property type="match status" value="1"/>
</dbReference>
<dbReference type="EMBL" id="CP042433">
    <property type="protein sequence ID" value="QEC57595.1"/>
    <property type="molecule type" value="Genomic_DNA"/>
</dbReference>
<evidence type="ECO:0000313" key="2">
    <source>
        <dbReference type="Proteomes" id="UP000321204"/>
    </source>
</evidence>
<dbReference type="InterPro" id="IPR017850">
    <property type="entry name" value="Alkaline_phosphatase_core_sf"/>
</dbReference>
<organism evidence="1 2">
    <name type="scientific">Flavisolibacter ginsenosidimutans</name>
    <dbReference type="NCBI Taxonomy" id="661481"/>
    <lineage>
        <taxon>Bacteria</taxon>
        <taxon>Pseudomonadati</taxon>
        <taxon>Bacteroidota</taxon>
        <taxon>Chitinophagia</taxon>
        <taxon>Chitinophagales</taxon>
        <taxon>Chitinophagaceae</taxon>
        <taxon>Flavisolibacter</taxon>
    </lineage>
</organism>